<feature type="transmembrane region" description="Helical" evidence="1">
    <location>
        <begin position="51"/>
        <end position="70"/>
    </location>
</feature>
<dbReference type="RefSeq" id="WP_090308221.1">
    <property type="nucleotide sequence ID" value="NZ_FNFE01000004.1"/>
</dbReference>
<organism evidence="2 3">
    <name type="scientific">Natronorubrum texcoconense</name>
    <dbReference type="NCBI Taxonomy" id="1095776"/>
    <lineage>
        <taxon>Archaea</taxon>
        <taxon>Methanobacteriati</taxon>
        <taxon>Methanobacteriota</taxon>
        <taxon>Stenosarchaea group</taxon>
        <taxon>Halobacteria</taxon>
        <taxon>Halobacteriales</taxon>
        <taxon>Natrialbaceae</taxon>
        <taxon>Natronorubrum</taxon>
    </lineage>
</organism>
<evidence type="ECO:0000256" key="1">
    <source>
        <dbReference type="SAM" id="Phobius"/>
    </source>
</evidence>
<dbReference type="AlphaFoldDB" id="A0A1G9BFZ9"/>
<evidence type="ECO:0000313" key="3">
    <source>
        <dbReference type="Proteomes" id="UP000198882"/>
    </source>
</evidence>
<protein>
    <submittedName>
        <fullName evidence="2">Uncharacterized protein</fullName>
    </submittedName>
</protein>
<sequence length="143" mass="15146">MTRRQLAQRFLVGSDVSESLLVLALTPALFLLGFGWPIAVDVVFSSGSQTVWVVLAVAPLVLGALVATGYPAYRGQGVAIGWLLVFAFCCGLLFLFLMGDYTLDTTERLVAAVALSLAVTVPLGVIGAVVGYATRRLSTEIRP</sequence>
<keyword evidence="3" id="KW-1185">Reference proteome</keyword>
<feature type="transmembrane region" description="Helical" evidence="1">
    <location>
        <begin position="20"/>
        <end position="39"/>
    </location>
</feature>
<feature type="transmembrane region" description="Helical" evidence="1">
    <location>
        <begin position="77"/>
        <end position="97"/>
    </location>
</feature>
<keyword evidence="1" id="KW-0812">Transmembrane</keyword>
<dbReference type="EMBL" id="FNFE01000004">
    <property type="protein sequence ID" value="SDK38401.1"/>
    <property type="molecule type" value="Genomic_DNA"/>
</dbReference>
<dbReference type="STRING" id="1095776.SAMN04515672_2943"/>
<gene>
    <name evidence="2" type="ORF">SAMN04515672_2943</name>
</gene>
<evidence type="ECO:0000313" key="2">
    <source>
        <dbReference type="EMBL" id="SDK38401.1"/>
    </source>
</evidence>
<proteinExistence type="predicted"/>
<reference evidence="3" key="1">
    <citation type="submission" date="2016-10" db="EMBL/GenBank/DDBJ databases">
        <authorList>
            <person name="Varghese N."/>
            <person name="Submissions S."/>
        </authorList>
    </citation>
    <scope>NUCLEOTIDE SEQUENCE [LARGE SCALE GENOMIC DNA]</scope>
    <source>
        <strain evidence="3">B4,CECT 8067,JCM 17497</strain>
    </source>
</reference>
<accession>A0A1G9BFZ9</accession>
<feature type="transmembrane region" description="Helical" evidence="1">
    <location>
        <begin position="109"/>
        <end position="133"/>
    </location>
</feature>
<keyword evidence="1" id="KW-1133">Transmembrane helix</keyword>
<dbReference type="Proteomes" id="UP000198882">
    <property type="component" value="Unassembled WGS sequence"/>
</dbReference>
<name>A0A1G9BFZ9_9EURY</name>
<keyword evidence="1" id="KW-0472">Membrane</keyword>